<dbReference type="RefSeq" id="WP_006981104.1">
    <property type="nucleotide sequence ID" value="NZ_ABVL01000011.1"/>
</dbReference>
<feature type="region of interest" description="Disordered" evidence="1">
    <location>
        <begin position="315"/>
        <end position="342"/>
    </location>
</feature>
<proteinExistence type="predicted"/>
<dbReference type="InterPro" id="IPR045063">
    <property type="entry name" value="Dynamin_N"/>
</dbReference>
<dbReference type="AlphaFoldDB" id="B4D4E1"/>
<evidence type="ECO:0000313" key="3">
    <source>
        <dbReference type="EMBL" id="EDY18742.1"/>
    </source>
</evidence>
<reference evidence="3 4" key="1">
    <citation type="journal article" date="2011" name="J. Bacteriol.">
        <title>Genome sequence of Chthoniobacter flavus Ellin428, an aerobic heterotrophic soil bacterium.</title>
        <authorList>
            <person name="Kant R."/>
            <person name="van Passel M.W."/>
            <person name="Palva A."/>
            <person name="Lucas S."/>
            <person name="Lapidus A."/>
            <person name="Glavina Del Rio T."/>
            <person name="Dalin E."/>
            <person name="Tice H."/>
            <person name="Bruce D."/>
            <person name="Goodwin L."/>
            <person name="Pitluck S."/>
            <person name="Larimer F.W."/>
            <person name="Land M.L."/>
            <person name="Hauser L."/>
            <person name="Sangwan P."/>
            <person name="de Vos W.M."/>
            <person name="Janssen P.H."/>
            <person name="Smidt H."/>
        </authorList>
    </citation>
    <scope>NUCLEOTIDE SEQUENCE [LARGE SCALE GENOMIC DNA]</scope>
    <source>
        <strain evidence="3 4">Ellin428</strain>
    </source>
</reference>
<comment type="caution">
    <text evidence="3">The sequence shown here is derived from an EMBL/GenBank/DDBJ whole genome shotgun (WGS) entry which is preliminary data.</text>
</comment>
<feature type="compositionally biased region" description="Low complexity" evidence="1">
    <location>
        <begin position="316"/>
        <end position="331"/>
    </location>
</feature>
<keyword evidence="4" id="KW-1185">Reference proteome</keyword>
<dbReference type="InterPro" id="IPR027417">
    <property type="entry name" value="P-loop_NTPase"/>
</dbReference>
<dbReference type="Gene3D" id="3.40.50.300">
    <property type="entry name" value="P-loop containing nucleotide triphosphate hydrolases"/>
    <property type="match status" value="1"/>
</dbReference>
<dbReference type="SUPFAM" id="SSF52540">
    <property type="entry name" value="P-loop containing nucleoside triphosphate hydrolases"/>
    <property type="match status" value="1"/>
</dbReference>
<dbReference type="CDD" id="cd00882">
    <property type="entry name" value="Ras_like_GTPase"/>
    <property type="match status" value="1"/>
</dbReference>
<dbReference type="eggNOG" id="COG0699">
    <property type="taxonomic scope" value="Bacteria"/>
</dbReference>
<accession>B4D4E1</accession>
<name>B4D4E1_9BACT</name>
<dbReference type="InParanoid" id="B4D4E1"/>
<evidence type="ECO:0000313" key="4">
    <source>
        <dbReference type="Proteomes" id="UP000005824"/>
    </source>
</evidence>
<dbReference type="Proteomes" id="UP000005824">
    <property type="component" value="Unassembled WGS sequence"/>
</dbReference>
<gene>
    <name evidence="3" type="ORF">CfE428DRAFT_3779</name>
</gene>
<dbReference type="STRING" id="497964.CfE428DRAFT_3779"/>
<protein>
    <recommendedName>
        <fullName evidence="2">Dynamin N-terminal domain-containing protein</fullName>
    </recommendedName>
</protein>
<evidence type="ECO:0000256" key="1">
    <source>
        <dbReference type="SAM" id="MobiDB-lite"/>
    </source>
</evidence>
<organism evidence="3 4">
    <name type="scientific">Chthoniobacter flavus Ellin428</name>
    <dbReference type="NCBI Taxonomy" id="497964"/>
    <lineage>
        <taxon>Bacteria</taxon>
        <taxon>Pseudomonadati</taxon>
        <taxon>Verrucomicrobiota</taxon>
        <taxon>Spartobacteria</taxon>
        <taxon>Chthoniobacterales</taxon>
        <taxon>Chthoniobacteraceae</taxon>
        <taxon>Chthoniobacter</taxon>
    </lineage>
</organism>
<feature type="domain" description="Dynamin N-terminal" evidence="2">
    <location>
        <begin position="68"/>
        <end position="222"/>
    </location>
</feature>
<dbReference type="Pfam" id="PF00350">
    <property type="entry name" value="Dynamin_N"/>
    <property type="match status" value="1"/>
</dbReference>
<sequence length="718" mass="78995">MKTEISKFCEAYLHVLNALPPAMRDATAAMEKGDAEGLLQRPLATLNDTRARLRSLVEKLESQQAYLLIFGPLKSGKSTLMNAISRTYVSEVTSLPGYPCLVYVRHSDQPHFSATRYNGRETVFADGRMLRDVIADSHIALAEQIREAENRRGDFDPRHDFTEAIRRVDVKIPVDSLAESSTVLVDTPGLYSRMNFGYDVLTREFRDSAACAVFVVKTDNLYLEQVFAEFNQLLGLFSRIFLVINVDSSKRDLQPDGTLSPSTESRDPQKIIEAFKTLSMAGPLRTAYEEGRLRLHAVDLLNAASSFLAQPAQNHATTTSATTPSSAYNASPNNGSNGKQHDDDAQRIAFDAFLADLTDYLNSSDYTREFMRDSLRQGSTFCAEMRDVCEGPEMKELVAQQVQLAEEMSGLNEKIATTERLLGVSWEAVFDQARTENGKAIDRAAREKGEALVKDLTTALDEWYGTDASLADLATRHWNPIITRAARDLSEASRSRLRSLLGGPLGGAEPAAAVMTDLHDIDFDLAPTAAAATPALATAEPTEAYPLAIKAEHVPVKKSFGDWMLFRGLNSVRRRIFGEDLQQTIAPEMKAKRLPAETTRAALLEMVNAAVRERFPEHPAKFAASLATAYAGKFRQSILERLRQQRDEFAMANAQRQGPHDTITAILAAMKALDEQSSKSVAEIILMAQQETGETIEFPGATTLTAEAEPATADATAA</sequence>
<dbReference type="EMBL" id="ABVL01000011">
    <property type="protein sequence ID" value="EDY18742.1"/>
    <property type="molecule type" value="Genomic_DNA"/>
</dbReference>
<evidence type="ECO:0000259" key="2">
    <source>
        <dbReference type="Pfam" id="PF00350"/>
    </source>
</evidence>